<name>A0A142F2F9_9CAUD</name>
<organism evidence="1 2">
    <name type="scientific">Mycobacterium phage Bipper</name>
    <dbReference type="NCBI Taxonomy" id="1805457"/>
    <lineage>
        <taxon>Viruses</taxon>
        <taxon>Duplodnaviria</taxon>
        <taxon>Heunggongvirae</taxon>
        <taxon>Uroviricota</taxon>
        <taxon>Caudoviricetes</taxon>
        <taxon>Bippervirus</taxon>
        <taxon>Bippervirus bipper</taxon>
    </lineage>
</organism>
<dbReference type="KEGG" id="vg:29125751"/>
<dbReference type="OrthoDB" id="24013at10239"/>
<accession>A0A142F2F9</accession>
<sequence>MSVYQPAHRRAACAAITALGNRVGLYYGTTRVGTAYADTTWAAPTDINEPINPALPVSGSNPNVDKAQSVGSAVTISVPANTVPNGTVIDRYGIHNGTTLLRTEALPIALVINDGTQAFSADVTPKFKYRGE</sequence>
<gene>
    <name evidence="1" type="primary">30</name>
    <name evidence="1" type="ORF">SEA_BIPPER_30</name>
</gene>
<dbReference type="EMBL" id="KU728633">
    <property type="protein sequence ID" value="AMQ66966.1"/>
    <property type="molecule type" value="Genomic_DNA"/>
</dbReference>
<dbReference type="Proteomes" id="UP000201826">
    <property type="component" value="Segment"/>
</dbReference>
<protein>
    <submittedName>
        <fullName evidence="1">Uncharacterized protein</fullName>
    </submittedName>
</protein>
<dbReference type="GeneID" id="29125751"/>
<dbReference type="RefSeq" id="YP_009303178.1">
    <property type="nucleotide sequence ID" value="NC_031253.1"/>
</dbReference>
<evidence type="ECO:0000313" key="1">
    <source>
        <dbReference type="EMBL" id="AMQ66966.1"/>
    </source>
</evidence>
<reference evidence="2" key="1">
    <citation type="submission" date="2016-02" db="EMBL/GenBank/DDBJ databases">
        <authorList>
            <person name="Isern S."/>
            <person name="Barcellona C.M."/>
            <person name="Dozier K.D."/>
            <person name="Faust J.M."/>
            <person name="Fedrick A.J."/>
            <person name="Gagliardi L.E."/>
            <person name="Gatt S.M."/>
            <person name="Gleason P.S."/>
            <person name="Gomez E.A."/>
            <person name="Hoffman A.M."/>
            <person name="Jenkins M."/>
            <person name="Jones M.J."/>
            <person name="Lang J.F."/>
            <person name="Lequay S.M."/>
            <person name="Mars P.J."/>
            <person name="Mtchedlidze N."/>
            <person name="Osking Z.B."/>
            <person name="Paul L.M."/>
            <person name="Pica A.N."/>
            <person name="Robison M.D."/>
            <person name="Rodriguez D."/>
            <person name="Rosales K.A."/>
            <person name="Saravis L.E."/>
            <person name="Sisson B.M."/>
            <person name="Tan A.L."/>
            <person name="Voltaire R."/>
            <person name="Michael S.F."/>
            <person name="Warner M.H."/>
            <person name="Bradley K.W."/>
            <person name="Asai D.J."/>
            <person name="Bowman C.A."/>
            <person name="Russell D.A."/>
            <person name="Pope W.H."/>
            <person name="Jacobs-Sera D."/>
            <person name="Hendrix R.W."/>
            <person name="Hatfull G.F."/>
        </authorList>
    </citation>
    <scope>NUCLEOTIDE SEQUENCE [LARGE SCALE GENOMIC DNA]</scope>
</reference>
<keyword evidence="2" id="KW-1185">Reference proteome</keyword>
<evidence type="ECO:0000313" key="2">
    <source>
        <dbReference type="Proteomes" id="UP000201826"/>
    </source>
</evidence>
<proteinExistence type="predicted"/>